<evidence type="ECO:0000256" key="1">
    <source>
        <dbReference type="SAM" id="Phobius"/>
    </source>
</evidence>
<organism evidence="2 3">
    <name type="scientific">Pseudacidovorax intermedius</name>
    <dbReference type="NCBI Taxonomy" id="433924"/>
    <lineage>
        <taxon>Bacteria</taxon>
        <taxon>Pseudomonadati</taxon>
        <taxon>Pseudomonadota</taxon>
        <taxon>Betaproteobacteria</taxon>
        <taxon>Burkholderiales</taxon>
        <taxon>Comamonadaceae</taxon>
        <taxon>Pseudacidovorax</taxon>
    </lineage>
</organism>
<evidence type="ECO:0000313" key="3">
    <source>
        <dbReference type="Proteomes" id="UP000072741"/>
    </source>
</evidence>
<proteinExistence type="predicted"/>
<accession>A0A147HC49</accession>
<protein>
    <recommendedName>
        <fullName evidence="4">Transmembrane protein</fullName>
    </recommendedName>
</protein>
<feature type="transmembrane region" description="Helical" evidence="1">
    <location>
        <begin position="89"/>
        <end position="111"/>
    </location>
</feature>
<name>A0A147HC49_9BURK</name>
<gene>
    <name evidence="2" type="ORF">NS331_01260</name>
</gene>
<evidence type="ECO:0000313" key="2">
    <source>
        <dbReference type="EMBL" id="KTT27672.1"/>
    </source>
</evidence>
<keyword evidence="1" id="KW-0472">Membrane</keyword>
<dbReference type="EMBL" id="LDSL01000009">
    <property type="protein sequence ID" value="KTT27672.1"/>
    <property type="molecule type" value="Genomic_DNA"/>
</dbReference>
<sequence length="123" mass="13457">MLRLLCVLVMSCVPLPAFVLVVNSLFAAPLEAPTWLFAAAWCCYAGLCVQWVRGRPLCGRLLAGGWLSLASFLALAVVPPAAIPVKDQLWGALFFLFFGAGPLLMSLYFTVRWLMARGRRPAD</sequence>
<keyword evidence="1" id="KW-0812">Transmembrane</keyword>
<reference evidence="2 3" key="1">
    <citation type="journal article" date="2016" name="Front. Microbiol.">
        <title>Genomic Resource of Rice Seed Associated Bacteria.</title>
        <authorList>
            <person name="Midha S."/>
            <person name="Bansal K."/>
            <person name="Sharma S."/>
            <person name="Kumar N."/>
            <person name="Patil P.P."/>
            <person name="Chaudhry V."/>
            <person name="Patil P.B."/>
        </authorList>
    </citation>
    <scope>NUCLEOTIDE SEQUENCE [LARGE SCALE GENOMIC DNA]</scope>
    <source>
        <strain evidence="2 3">NS331</strain>
    </source>
</reference>
<dbReference type="RefSeq" id="WP_058640209.1">
    <property type="nucleotide sequence ID" value="NZ_LDSL01000009.1"/>
</dbReference>
<comment type="caution">
    <text evidence="2">The sequence shown here is derived from an EMBL/GenBank/DDBJ whole genome shotgun (WGS) entry which is preliminary data.</text>
</comment>
<keyword evidence="3" id="KW-1185">Reference proteome</keyword>
<feature type="transmembrane region" description="Helical" evidence="1">
    <location>
        <begin position="37"/>
        <end position="54"/>
    </location>
</feature>
<feature type="transmembrane region" description="Helical" evidence="1">
    <location>
        <begin position="61"/>
        <end position="83"/>
    </location>
</feature>
<dbReference type="AlphaFoldDB" id="A0A147HC49"/>
<dbReference type="Proteomes" id="UP000072741">
    <property type="component" value="Unassembled WGS sequence"/>
</dbReference>
<keyword evidence="1" id="KW-1133">Transmembrane helix</keyword>
<evidence type="ECO:0008006" key="4">
    <source>
        <dbReference type="Google" id="ProtNLM"/>
    </source>
</evidence>